<keyword evidence="3" id="KW-0479">Metal-binding</keyword>
<keyword evidence="5" id="KW-0863">Zinc-finger</keyword>
<dbReference type="PANTHER" id="PTHR22770">
    <property type="entry name" value="UBIQUITIN CONJUGATING ENZYME 7 INTERACTING PROTEIN-RELATED"/>
    <property type="match status" value="1"/>
</dbReference>
<dbReference type="Gene3D" id="1.20.120.1750">
    <property type="match status" value="1"/>
</dbReference>
<dbReference type="GO" id="GO:0016740">
    <property type="term" value="F:transferase activity"/>
    <property type="evidence" value="ECO:0007669"/>
    <property type="project" value="UniProtKB-KW"/>
</dbReference>
<feature type="domain" description="RING-type" evidence="8">
    <location>
        <begin position="322"/>
        <end position="541"/>
    </location>
</feature>
<dbReference type="InterPro" id="IPR051628">
    <property type="entry name" value="LUBAC_E3_Ligases"/>
</dbReference>
<keyword evidence="7" id="KW-0862">Zinc</keyword>
<dbReference type="OrthoDB" id="10009520at2759"/>
<comment type="pathway">
    <text evidence="1">Protein modification; protein ubiquitination.</text>
</comment>
<reference evidence="9 10" key="2">
    <citation type="journal article" date="2010" name="Nucleic Acids Res.">
        <title>BeetleBase in 2010: revisions to provide comprehensive genomic information for Tribolium castaneum.</title>
        <authorList>
            <person name="Kim H.S."/>
            <person name="Murphy T."/>
            <person name="Xia J."/>
            <person name="Caragea D."/>
            <person name="Park Y."/>
            <person name="Beeman R.W."/>
            <person name="Lorenzen M.D."/>
            <person name="Butcher S."/>
            <person name="Manak J.R."/>
            <person name="Brown S.J."/>
        </authorList>
    </citation>
    <scope>GENOME REANNOTATION</scope>
    <source>
        <strain evidence="9 10">Georgia GA2</strain>
    </source>
</reference>
<keyword evidence="2" id="KW-0808">Transferase</keyword>
<evidence type="ECO:0000313" key="10">
    <source>
        <dbReference type="Proteomes" id="UP000007266"/>
    </source>
</evidence>
<dbReference type="CDD" id="cd20339">
    <property type="entry name" value="BRcat_RBR_RNF216"/>
    <property type="match status" value="1"/>
</dbReference>
<dbReference type="InterPro" id="IPR047546">
    <property type="entry name" value="Rcat_RBR_RNF216"/>
</dbReference>
<evidence type="ECO:0000256" key="7">
    <source>
        <dbReference type="ARBA" id="ARBA00022833"/>
    </source>
</evidence>
<dbReference type="eggNOG" id="KOG1812">
    <property type="taxonomic scope" value="Eukaryota"/>
</dbReference>
<protein>
    <recommendedName>
        <fullName evidence="8">RING-type domain-containing protein</fullName>
    </recommendedName>
</protein>
<dbReference type="SUPFAM" id="SSF57850">
    <property type="entry name" value="RING/U-box"/>
    <property type="match status" value="1"/>
</dbReference>
<dbReference type="HOGENOM" id="CLU_514222_0_0_1"/>
<dbReference type="InterPro" id="IPR044066">
    <property type="entry name" value="TRIAD_supradom"/>
</dbReference>
<dbReference type="AlphaFoldDB" id="D6WFP4"/>
<dbReference type="InParanoid" id="D6WFP4"/>
<dbReference type="Pfam" id="PF26200">
    <property type="entry name" value="Rcat_RNF216"/>
    <property type="match status" value="1"/>
</dbReference>
<keyword evidence="4" id="KW-0677">Repeat</keyword>
<dbReference type="OMA" id="ARIICTI"/>
<dbReference type="PROSITE" id="PS51873">
    <property type="entry name" value="TRIAD"/>
    <property type="match status" value="1"/>
</dbReference>
<evidence type="ECO:0000256" key="3">
    <source>
        <dbReference type="ARBA" id="ARBA00022723"/>
    </source>
</evidence>
<dbReference type="Proteomes" id="UP000007266">
    <property type="component" value="Linkage group 3"/>
</dbReference>
<evidence type="ECO:0000256" key="4">
    <source>
        <dbReference type="ARBA" id="ARBA00022737"/>
    </source>
</evidence>
<name>D6WFP4_TRICA</name>
<dbReference type="KEGG" id="tca:103312284"/>
<evidence type="ECO:0000256" key="6">
    <source>
        <dbReference type="ARBA" id="ARBA00022786"/>
    </source>
</evidence>
<dbReference type="PANTHER" id="PTHR22770:SF47">
    <property type="entry name" value="E3 UBIQUITIN-PROTEIN LIGASE RNF216"/>
    <property type="match status" value="1"/>
</dbReference>
<dbReference type="STRING" id="7070.D6WFP4"/>
<reference evidence="9 10" key="1">
    <citation type="journal article" date="2008" name="Nature">
        <title>The genome of the model beetle and pest Tribolium castaneum.</title>
        <authorList>
            <consortium name="Tribolium Genome Sequencing Consortium"/>
            <person name="Richards S."/>
            <person name="Gibbs R.A."/>
            <person name="Weinstock G.M."/>
            <person name="Brown S.J."/>
            <person name="Denell R."/>
            <person name="Beeman R.W."/>
            <person name="Gibbs R."/>
            <person name="Beeman R.W."/>
            <person name="Brown S.J."/>
            <person name="Bucher G."/>
            <person name="Friedrich M."/>
            <person name="Grimmelikhuijzen C.J."/>
            <person name="Klingler M."/>
            <person name="Lorenzen M."/>
            <person name="Richards S."/>
            <person name="Roth S."/>
            <person name="Schroder R."/>
            <person name="Tautz D."/>
            <person name="Zdobnov E.M."/>
            <person name="Muzny D."/>
            <person name="Gibbs R.A."/>
            <person name="Weinstock G.M."/>
            <person name="Attaway T."/>
            <person name="Bell S."/>
            <person name="Buhay C.J."/>
            <person name="Chandrabose M.N."/>
            <person name="Chavez D."/>
            <person name="Clerk-Blankenburg K.P."/>
            <person name="Cree A."/>
            <person name="Dao M."/>
            <person name="Davis C."/>
            <person name="Chacko J."/>
            <person name="Dinh H."/>
            <person name="Dugan-Rocha S."/>
            <person name="Fowler G."/>
            <person name="Garner T.T."/>
            <person name="Garnes J."/>
            <person name="Gnirke A."/>
            <person name="Hawes A."/>
            <person name="Hernandez J."/>
            <person name="Hines S."/>
            <person name="Holder M."/>
            <person name="Hume J."/>
            <person name="Jhangiani S.N."/>
            <person name="Joshi V."/>
            <person name="Khan Z.M."/>
            <person name="Jackson L."/>
            <person name="Kovar C."/>
            <person name="Kowis A."/>
            <person name="Lee S."/>
            <person name="Lewis L.R."/>
            <person name="Margolis J."/>
            <person name="Morgan M."/>
            <person name="Nazareth L.V."/>
            <person name="Nguyen N."/>
            <person name="Okwuonu G."/>
            <person name="Parker D."/>
            <person name="Richards S."/>
            <person name="Ruiz S.J."/>
            <person name="Santibanez J."/>
            <person name="Savard J."/>
            <person name="Scherer S.E."/>
            <person name="Schneider B."/>
            <person name="Sodergren E."/>
            <person name="Tautz D."/>
            <person name="Vattahil S."/>
            <person name="Villasana D."/>
            <person name="White C.S."/>
            <person name="Wright R."/>
            <person name="Park Y."/>
            <person name="Beeman R.W."/>
            <person name="Lord J."/>
            <person name="Oppert B."/>
            <person name="Lorenzen M."/>
            <person name="Brown S."/>
            <person name="Wang L."/>
            <person name="Savard J."/>
            <person name="Tautz D."/>
            <person name="Richards S."/>
            <person name="Weinstock G."/>
            <person name="Gibbs R.A."/>
            <person name="Liu Y."/>
            <person name="Worley K."/>
            <person name="Weinstock G."/>
            <person name="Elsik C.G."/>
            <person name="Reese J.T."/>
            <person name="Elhaik E."/>
            <person name="Landan G."/>
            <person name="Graur D."/>
            <person name="Arensburger P."/>
            <person name="Atkinson P."/>
            <person name="Beeman R.W."/>
            <person name="Beidler J."/>
            <person name="Brown S.J."/>
            <person name="Demuth J.P."/>
            <person name="Drury D.W."/>
            <person name="Du Y.Z."/>
            <person name="Fujiwara H."/>
            <person name="Lorenzen M."/>
            <person name="Maselli V."/>
            <person name="Osanai M."/>
            <person name="Park Y."/>
            <person name="Robertson H.M."/>
            <person name="Tu Z."/>
            <person name="Wang J.J."/>
            <person name="Wang S."/>
            <person name="Richards S."/>
            <person name="Song H."/>
            <person name="Zhang L."/>
            <person name="Sodergren E."/>
            <person name="Werner D."/>
            <person name="Stanke M."/>
            <person name="Morgenstern B."/>
            <person name="Solovyev V."/>
            <person name="Kosarev P."/>
            <person name="Brown G."/>
            <person name="Chen H.C."/>
            <person name="Ermolaeva O."/>
            <person name="Hlavina W."/>
            <person name="Kapustin Y."/>
            <person name="Kiryutin B."/>
            <person name="Kitts P."/>
            <person name="Maglott D."/>
            <person name="Pruitt K."/>
            <person name="Sapojnikov V."/>
            <person name="Souvorov A."/>
            <person name="Mackey A.J."/>
            <person name="Waterhouse R.M."/>
            <person name="Wyder S."/>
            <person name="Zdobnov E.M."/>
            <person name="Zdobnov E.M."/>
            <person name="Wyder S."/>
            <person name="Kriventseva E.V."/>
            <person name="Kadowaki T."/>
            <person name="Bork P."/>
            <person name="Aranda M."/>
            <person name="Bao R."/>
            <person name="Beermann A."/>
            <person name="Berns N."/>
            <person name="Bolognesi R."/>
            <person name="Bonneton F."/>
            <person name="Bopp D."/>
            <person name="Brown S.J."/>
            <person name="Bucher G."/>
            <person name="Butts T."/>
            <person name="Chaumot A."/>
            <person name="Denell R.E."/>
            <person name="Ferrier D.E."/>
            <person name="Friedrich M."/>
            <person name="Gordon C.M."/>
            <person name="Jindra M."/>
            <person name="Klingler M."/>
            <person name="Lan Q."/>
            <person name="Lattorff H.M."/>
            <person name="Laudet V."/>
            <person name="von Levetsow C."/>
            <person name="Liu Z."/>
            <person name="Lutz R."/>
            <person name="Lynch J.A."/>
            <person name="da Fonseca R.N."/>
            <person name="Posnien N."/>
            <person name="Reuter R."/>
            <person name="Roth S."/>
            <person name="Savard J."/>
            <person name="Schinko J.B."/>
            <person name="Schmitt C."/>
            <person name="Schoppmeier M."/>
            <person name="Schroder R."/>
            <person name="Shippy T.D."/>
            <person name="Simonnet F."/>
            <person name="Marques-Souza H."/>
            <person name="Tautz D."/>
            <person name="Tomoyasu Y."/>
            <person name="Trauner J."/>
            <person name="Van der Zee M."/>
            <person name="Vervoort M."/>
            <person name="Wittkopp N."/>
            <person name="Wimmer E.A."/>
            <person name="Yang X."/>
            <person name="Jones A.K."/>
            <person name="Sattelle D.B."/>
            <person name="Ebert P.R."/>
            <person name="Nelson D."/>
            <person name="Scott J.G."/>
            <person name="Beeman R.W."/>
            <person name="Muthukrishnan S."/>
            <person name="Kramer K.J."/>
            <person name="Arakane Y."/>
            <person name="Beeman R.W."/>
            <person name="Zhu Q."/>
            <person name="Hogenkamp D."/>
            <person name="Dixit R."/>
            <person name="Oppert B."/>
            <person name="Jiang H."/>
            <person name="Zou Z."/>
            <person name="Marshall J."/>
            <person name="Elpidina E."/>
            <person name="Vinokurov K."/>
            <person name="Oppert C."/>
            <person name="Zou Z."/>
            <person name="Evans J."/>
            <person name="Lu Z."/>
            <person name="Zhao P."/>
            <person name="Sumathipala N."/>
            <person name="Altincicek B."/>
            <person name="Vilcinskas A."/>
            <person name="Williams M."/>
            <person name="Hultmark D."/>
            <person name="Hetru C."/>
            <person name="Jiang H."/>
            <person name="Grimmelikhuijzen C.J."/>
            <person name="Hauser F."/>
            <person name="Cazzamali G."/>
            <person name="Williamson M."/>
            <person name="Park Y."/>
            <person name="Li B."/>
            <person name="Tanaka Y."/>
            <person name="Predel R."/>
            <person name="Neupert S."/>
            <person name="Schachtner J."/>
            <person name="Verleyen P."/>
            <person name="Raible F."/>
            <person name="Bork P."/>
            <person name="Friedrich M."/>
            <person name="Walden K.K."/>
            <person name="Robertson H.M."/>
            <person name="Angeli S."/>
            <person name="Foret S."/>
            <person name="Bucher G."/>
            <person name="Schuetz S."/>
            <person name="Maleszka R."/>
            <person name="Wimmer E.A."/>
            <person name="Beeman R.W."/>
            <person name="Lorenzen M."/>
            <person name="Tomoyasu Y."/>
            <person name="Miller S.C."/>
            <person name="Grossmann D."/>
            <person name="Bucher G."/>
        </authorList>
    </citation>
    <scope>NUCLEOTIDE SEQUENCE [LARGE SCALE GENOMIC DNA]</scope>
    <source>
        <strain evidence="9 10">Georgia GA2</strain>
    </source>
</reference>
<accession>D6WFP4</accession>
<sequence>MACEYKRQLSQIFDDSLVSEQQIENAISIVLDNNPLTPEENLEEMINLLVESGDSTLSTSEGAAGVTQPNSRQFSQCFDRLTMLFPDICPNYLTQFCQNYDPFDFDQVVEDLSKTDYVKVDKDPLDVWEHLKQMLPNADPIYLRNQARVLVNRPTGELEQFIENAIQENNYPTMQEYLKNKELAAGVALYEKNFSVDAYLKEIPNPVEIFTNPNRKSPLVDENDLEFALNFLYNQFLFLRKREIVKIFDHFGKNLVKTCHKLKTLTKAFRHPRPAVELNECKNIELLKEVAFIKYEKQIRQMLKQQDDKYRLALEAAREQGLLQTCACCFDDNLIPEECYFCIKGCIFCKDCVRSGAENVIGKEETRFPCLADCDSEFDYSTLHMVLDRKVFQGVWHRKQIEEIRNANIDGLETCPFCDFCMIPDEGDKIFKCANIECMAETCRLCRHRSHVPKRCNEIEYDEDVKMRTFIENKMTEALLRKCWKCSKQFYKESGCNKMTCVCGAMMCYVCGEAVTDYRHFGAGRCPLHTENLQQFHLTRVLEGAQSAKNELGITGNPNLLKFDPTRGIENQVA</sequence>
<gene>
    <name evidence="9" type="primary">AUGUSTUS-3.0.2_03067</name>
    <name evidence="9" type="ORF">TcasGA2_TC003067</name>
</gene>
<dbReference type="GO" id="GO:0008270">
    <property type="term" value="F:zinc ion binding"/>
    <property type="evidence" value="ECO:0007669"/>
    <property type="project" value="UniProtKB-KW"/>
</dbReference>
<evidence type="ECO:0000313" key="9">
    <source>
        <dbReference type="EMBL" id="EFA00239.2"/>
    </source>
</evidence>
<dbReference type="CDD" id="cd20353">
    <property type="entry name" value="Rcat_RBR_RNF216"/>
    <property type="match status" value="1"/>
</dbReference>
<keyword evidence="6" id="KW-0833">Ubl conjugation pathway</keyword>
<keyword evidence="10" id="KW-1185">Reference proteome</keyword>
<dbReference type="EMBL" id="KQ971319">
    <property type="protein sequence ID" value="EFA00239.2"/>
    <property type="molecule type" value="Genomic_DNA"/>
</dbReference>
<evidence type="ECO:0000259" key="8">
    <source>
        <dbReference type="PROSITE" id="PS51873"/>
    </source>
</evidence>
<evidence type="ECO:0000256" key="1">
    <source>
        <dbReference type="ARBA" id="ARBA00004906"/>
    </source>
</evidence>
<dbReference type="InterPro" id="IPR047545">
    <property type="entry name" value="BRcat_RBR_RNF216"/>
</dbReference>
<evidence type="ECO:0000256" key="2">
    <source>
        <dbReference type="ARBA" id="ARBA00022679"/>
    </source>
</evidence>
<evidence type="ECO:0000256" key="5">
    <source>
        <dbReference type="ARBA" id="ARBA00022771"/>
    </source>
</evidence>
<proteinExistence type="predicted"/>
<organism evidence="9 10">
    <name type="scientific">Tribolium castaneum</name>
    <name type="common">Red flour beetle</name>
    <dbReference type="NCBI Taxonomy" id="7070"/>
    <lineage>
        <taxon>Eukaryota</taxon>
        <taxon>Metazoa</taxon>
        <taxon>Ecdysozoa</taxon>
        <taxon>Arthropoda</taxon>
        <taxon>Hexapoda</taxon>
        <taxon>Insecta</taxon>
        <taxon>Pterygota</taxon>
        <taxon>Neoptera</taxon>
        <taxon>Endopterygota</taxon>
        <taxon>Coleoptera</taxon>
        <taxon>Polyphaga</taxon>
        <taxon>Cucujiformia</taxon>
        <taxon>Tenebrionidae</taxon>
        <taxon>Tenebrionidae incertae sedis</taxon>
        <taxon>Tribolium</taxon>
    </lineage>
</organism>